<proteinExistence type="predicted"/>
<gene>
    <name evidence="2" type="ORF">PGLA2088_LOCUS20881</name>
</gene>
<dbReference type="SUPFAM" id="SSF50156">
    <property type="entry name" value="PDZ domain-like"/>
    <property type="match status" value="1"/>
</dbReference>
<dbReference type="InterPro" id="IPR036034">
    <property type="entry name" value="PDZ_sf"/>
</dbReference>
<evidence type="ECO:0000259" key="1">
    <source>
        <dbReference type="PROSITE" id="PS50106"/>
    </source>
</evidence>
<dbReference type="Proteomes" id="UP000626109">
    <property type="component" value="Unassembled WGS sequence"/>
</dbReference>
<sequence length="253" mass="27700">FSMCRDFRSDSDLENLDADCDVYNEDTAVRPLPAISEELQEEVISEEVKEDAKEEPKDTDLLAIIQELPSDTAIEVFFDATLTKGVKPWGMTYESADKNLLLVSSVNESGTAVADWNASCSNNQKLKVSDRILGVNGHAGSADVLRKMITDSSGKVVLSIRRAVLRELTFNKNGKSVGLELNYVPNLSRTLMIIGIKDGGAIKALNDTATPETLVQIGSHIIRVNDSSDVVADEMLKSLRENEEVTLVLATWP</sequence>
<dbReference type="PROSITE" id="PS50106">
    <property type="entry name" value="PDZ"/>
    <property type="match status" value="1"/>
</dbReference>
<evidence type="ECO:0000313" key="2">
    <source>
        <dbReference type="EMBL" id="CAE8678579.1"/>
    </source>
</evidence>
<dbReference type="AlphaFoldDB" id="A0A813JHS5"/>
<dbReference type="InterPro" id="IPR001478">
    <property type="entry name" value="PDZ"/>
</dbReference>
<name>A0A813JHS5_POLGL</name>
<feature type="non-terminal residue" evidence="2">
    <location>
        <position position="1"/>
    </location>
</feature>
<reference evidence="2" key="1">
    <citation type="submission" date="2021-02" db="EMBL/GenBank/DDBJ databases">
        <authorList>
            <person name="Dougan E. K."/>
            <person name="Rhodes N."/>
            <person name="Thang M."/>
            <person name="Chan C."/>
        </authorList>
    </citation>
    <scope>NUCLEOTIDE SEQUENCE</scope>
</reference>
<protein>
    <recommendedName>
        <fullName evidence="1">PDZ domain-containing protein</fullName>
    </recommendedName>
</protein>
<organism evidence="2 3">
    <name type="scientific">Polarella glacialis</name>
    <name type="common">Dinoflagellate</name>
    <dbReference type="NCBI Taxonomy" id="89957"/>
    <lineage>
        <taxon>Eukaryota</taxon>
        <taxon>Sar</taxon>
        <taxon>Alveolata</taxon>
        <taxon>Dinophyceae</taxon>
        <taxon>Suessiales</taxon>
        <taxon>Suessiaceae</taxon>
        <taxon>Polarella</taxon>
    </lineage>
</organism>
<comment type="caution">
    <text evidence="2">The sequence shown here is derived from an EMBL/GenBank/DDBJ whole genome shotgun (WGS) entry which is preliminary data.</text>
</comment>
<dbReference type="Gene3D" id="2.30.42.10">
    <property type="match status" value="1"/>
</dbReference>
<evidence type="ECO:0000313" key="3">
    <source>
        <dbReference type="Proteomes" id="UP000626109"/>
    </source>
</evidence>
<accession>A0A813JHS5</accession>
<dbReference type="EMBL" id="CAJNNW010025696">
    <property type="protein sequence ID" value="CAE8678579.1"/>
    <property type="molecule type" value="Genomic_DNA"/>
</dbReference>
<feature type="domain" description="PDZ" evidence="1">
    <location>
        <begin position="79"/>
        <end position="164"/>
    </location>
</feature>